<comment type="subcellular location">
    <subcellularLocation>
        <location evidence="1">Cell membrane</location>
        <topology evidence="1">Multi-pass membrane protein</topology>
    </subcellularLocation>
</comment>
<dbReference type="InterPro" id="IPR010432">
    <property type="entry name" value="RDD"/>
</dbReference>
<dbReference type="GO" id="GO:0005886">
    <property type="term" value="C:plasma membrane"/>
    <property type="evidence" value="ECO:0007669"/>
    <property type="project" value="UniProtKB-SubCell"/>
</dbReference>
<dbReference type="EMBL" id="LLYZ01000003">
    <property type="protein sequence ID" value="KQK26588.1"/>
    <property type="molecule type" value="Genomic_DNA"/>
</dbReference>
<feature type="transmembrane region" description="Helical" evidence="6">
    <location>
        <begin position="31"/>
        <end position="53"/>
    </location>
</feature>
<keyword evidence="5 6" id="KW-0472">Membrane</keyword>
<comment type="caution">
    <text evidence="8">The sequence shown here is derived from an EMBL/GenBank/DDBJ whole genome shotgun (WGS) entry which is preliminary data.</text>
</comment>
<evidence type="ECO:0000256" key="6">
    <source>
        <dbReference type="SAM" id="Phobius"/>
    </source>
</evidence>
<keyword evidence="9" id="KW-1185">Reference proteome</keyword>
<dbReference type="PANTHER" id="PTHR36115:SF4">
    <property type="entry name" value="MEMBRANE PROTEIN"/>
    <property type="match status" value="1"/>
</dbReference>
<organism evidence="8 9">
    <name type="scientific">Chryseobacterium aquaticum</name>
    <dbReference type="NCBI Taxonomy" id="452084"/>
    <lineage>
        <taxon>Bacteria</taxon>
        <taxon>Pseudomonadati</taxon>
        <taxon>Bacteroidota</taxon>
        <taxon>Flavobacteriia</taxon>
        <taxon>Flavobacteriales</taxon>
        <taxon>Weeksellaceae</taxon>
        <taxon>Chryseobacterium group</taxon>
        <taxon>Chryseobacterium</taxon>
    </lineage>
</organism>
<dbReference type="PANTHER" id="PTHR36115">
    <property type="entry name" value="PROLINE-RICH ANTIGEN HOMOLOG-RELATED"/>
    <property type="match status" value="1"/>
</dbReference>
<dbReference type="Pfam" id="PF06271">
    <property type="entry name" value="RDD"/>
    <property type="match status" value="1"/>
</dbReference>
<evidence type="ECO:0000256" key="5">
    <source>
        <dbReference type="ARBA" id="ARBA00023136"/>
    </source>
</evidence>
<keyword evidence="2" id="KW-1003">Cell membrane</keyword>
<evidence type="ECO:0000256" key="1">
    <source>
        <dbReference type="ARBA" id="ARBA00004651"/>
    </source>
</evidence>
<name>A0A0Q3KQR2_9FLAO</name>
<evidence type="ECO:0000313" key="8">
    <source>
        <dbReference type="EMBL" id="KQK26588.1"/>
    </source>
</evidence>
<sequence>MRKYLQIVDRHRATKGARFVNILIDRITFNLLFFAAGFLGGILDGILGIYYFTKFFDKLSELGKFADVIITSIIFFFYIFLIEYFTKGRSLGKFVTGTRVIMTDAAEPTIKDYFIRNIIRLVPFDSLSFLGQNGWHDSWSDTRVIDIKNYEAEKQTKSDIDSLGNKEIA</sequence>
<reference evidence="8 9" key="1">
    <citation type="submission" date="2015-10" db="EMBL/GenBank/DDBJ databases">
        <title>Chryseobacterium aquaticum genome.</title>
        <authorList>
            <person name="Newman J.D."/>
            <person name="Ferguson M.B."/>
            <person name="Miller J.R."/>
        </authorList>
    </citation>
    <scope>NUCLEOTIDE SEQUENCE [LARGE SCALE GENOMIC DNA]</scope>
    <source>
        <strain evidence="8 9">KCTC 12483</strain>
    </source>
</reference>
<protein>
    <recommendedName>
        <fullName evidence="7">RDD domain-containing protein</fullName>
    </recommendedName>
</protein>
<keyword evidence="3 6" id="KW-0812">Transmembrane</keyword>
<evidence type="ECO:0000313" key="9">
    <source>
        <dbReference type="Proteomes" id="UP000051682"/>
    </source>
</evidence>
<dbReference type="STRING" id="452084.AR438_04885"/>
<evidence type="ECO:0000259" key="7">
    <source>
        <dbReference type="Pfam" id="PF06271"/>
    </source>
</evidence>
<dbReference type="OrthoDB" id="762068at2"/>
<gene>
    <name evidence="8" type="ORF">AR438_04885</name>
</gene>
<evidence type="ECO:0000256" key="2">
    <source>
        <dbReference type="ARBA" id="ARBA00022475"/>
    </source>
</evidence>
<evidence type="ECO:0000256" key="4">
    <source>
        <dbReference type="ARBA" id="ARBA00022989"/>
    </source>
</evidence>
<feature type="domain" description="RDD" evidence="7">
    <location>
        <begin position="13"/>
        <end position="129"/>
    </location>
</feature>
<feature type="transmembrane region" description="Helical" evidence="6">
    <location>
        <begin position="65"/>
        <end position="85"/>
    </location>
</feature>
<dbReference type="Proteomes" id="UP000051682">
    <property type="component" value="Unassembled WGS sequence"/>
</dbReference>
<accession>A0A0Q3KQR2</accession>
<dbReference type="RefSeq" id="WP_056012620.1">
    <property type="nucleotide sequence ID" value="NZ_LLYZ01000003.1"/>
</dbReference>
<proteinExistence type="predicted"/>
<evidence type="ECO:0000256" key="3">
    <source>
        <dbReference type="ARBA" id="ARBA00022692"/>
    </source>
</evidence>
<dbReference type="AlphaFoldDB" id="A0A0Q3KQR2"/>
<keyword evidence="4 6" id="KW-1133">Transmembrane helix</keyword>
<dbReference type="InterPro" id="IPR051791">
    <property type="entry name" value="Pra-immunoreactive"/>
</dbReference>